<dbReference type="PROSITE" id="PS01359">
    <property type="entry name" value="ZF_PHD_1"/>
    <property type="match status" value="1"/>
</dbReference>
<keyword evidence="11" id="KW-0413">Isomerase</keyword>
<evidence type="ECO:0000256" key="11">
    <source>
        <dbReference type="ARBA" id="ARBA00023235"/>
    </source>
</evidence>
<comment type="catalytic activity">
    <reaction evidence="13">
        <text>ATP + H2O = ADP + phosphate + H(+)</text>
        <dbReference type="Rhea" id="RHEA:13065"/>
        <dbReference type="ChEBI" id="CHEBI:15377"/>
        <dbReference type="ChEBI" id="CHEBI:15378"/>
        <dbReference type="ChEBI" id="CHEBI:30616"/>
        <dbReference type="ChEBI" id="CHEBI:43474"/>
        <dbReference type="ChEBI" id="CHEBI:456216"/>
        <dbReference type="EC" id="5.6.2.3"/>
    </reaction>
</comment>
<dbReference type="AlphaFoldDB" id="A0ABD3V7H9"/>
<protein>
    <recommendedName>
        <fullName evidence="13">ATP-dependent DNA helicase</fullName>
        <ecNumber evidence="13">5.6.2.3</ecNumber>
    </recommendedName>
</protein>
<dbReference type="EMBL" id="JBJQND010000013">
    <property type="protein sequence ID" value="KAL3857564.1"/>
    <property type="molecule type" value="Genomic_DNA"/>
</dbReference>
<evidence type="ECO:0000256" key="7">
    <source>
        <dbReference type="ARBA" id="ARBA00022833"/>
    </source>
</evidence>
<evidence type="ECO:0000256" key="1">
    <source>
        <dbReference type="ARBA" id="ARBA00022723"/>
    </source>
</evidence>
<keyword evidence="5 13" id="KW-0378">Hydrolase</keyword>
<dbReference type="GO" id="GO:0006281">
    <property type="term" value="P:DNA repair"/>
    <property type="evidence" value="ECO:0007669"/>
    <property type="project" value="UniProtKB-KW"/>
</dbReference>
<dbReference type="Pfam" id="PF05970">
    <property type="entry name" value="PIF1"/>
    <property type="match status" value="1"/>
</dbReference>
<keyword evidence="16" id="KW-1185">Reference proteome</keyword>
<organism evidence="15 16">
    <name type="scientific">Sinanodonta woodiana</name>
    <name type="common">Chinese pond mussel</name>
    <name type="synonym">Anodonta woodiana</name>
    <dbReference type="NCBI Taxonomy" id="1069815"/>
    <lineage>
        <taxon>Eukaryota</taxon>
        <taxon>Metazoa</taxon>
        <taxon>Spiralia</taxon>
        <taxon>Lophotrochozoa</taxon>
        <taxon>Mollusca</taxon>
        <taxon>Bivalvia</taxon>
        <taxon>Autobranchia</taxon>
        <taxon>Heteroconchia</taxon>
        <taxon>Palaeoheterodonta</taxon>
        <taxon>Unionida</taxon>
        <taxon>Unionoidea</taxon>
        <taxon>Unionidae</taxon>
        <taxon>Unioninae</taxon>
        <taxon>Sinanodonta</taxon>
    </lineage>
</organism>
<gene>
    <name evidence="15" type="ORF">ACJMK2_012215</name>
</gene>
<sequence>MATLNFVNYSGTTLHHWAGLYDGRYDKEDLVKRHLQGDSSDIADRIRTTDILVIDEIGMVSKKTFETLEYICRMIRNPFAVFGGIQVIASGDFKQLPPVPNYMHNDAGEFSFEAEIFKTVFPHHMRLNKVMRQKENDLIQAVNELCNGEPSKETEALLKGMGEPLSGDEPIVRIFGTNFDVDYYNQLFLDSADGIQRIYKAKDEGQKIYLQRSSVPKILVLKEGSPVILVRNISNSLLNGTRGVVHALPENGHPVINFVGKYVPLPLISFEVFDSQCNMVVATRIQYPVRLAYAITVHRAQGQSLDRLEIDCYSFFSPGQMGVSVGRATSKEGLRILNYNPKAARLKHPQGVYDIDSYVGVEQKEDISCCKVQNTPEMQCDDTMSHRIANADAEIKTETEGQECAKGTCCADTRSEDDGQAMIDKANQYISERPSCSKQTYLVNCPFSLNAYINKLKLSNDKCLSVSPEARSRLLIAHTDSLYARVSAWMDKDLKTSASWSNVYKLAHAFLTSDEHINMCRILFQVEVISKEQNKFSSKLLMWLLEMKIQTIESDIKQKQAKGYHDIPVDLSTAADTLTPAAKGKIRYVAGACIHKIKDRLRQCVIRNTGRFDEESKFKRRVDYLKQQLLLKLRIEEAEIKTITNLPHSLCEIEYRQGKSRGLSHVRDDVFLFFVKLNSHIQSKLVEESFHLHGSNIHTYVKGTVCTNADLIASWLDLFHTDHIEGDLEVDDDIFAGYLIDLFEMVSGHFLKIAFVDSLKELKESIPRRKRQALRPKLQALNESRALKRKSGISTSFQCSICKRECVDNPPISTEYSIACDSCNLWFHFVCVGLTGNEEFIKRKDSVWKCQTCLMNTMKGKEIGKGKGKGKKSNI</sequence>
<dbReference type="Pfam" id="PF00628">
    <property type="entry name" value="PHD"/>
    <property type="match status" value="1"/>
</dbReference>
<keyword evidence="4 12" id="KW-0863">Zinc-finger</keyword>
<evidence type="ECO:0000313" key="16">
    <source>
        <dbReference type="Proteomes" id="UP001634394"/>
    </source>
</evidence>
<dbReference type="SMART" id="SM00249">
    <property type="entry name" value="PHD"/>
    <property type="match status" value="1"/>
</dbReference>
<dbReference type="InterPro" id="IPR027417">
    <property type="entry name" value="P-loop_NTPase"/>
</dbReference>
<dbReference type="SUPFAM" id="SSF52540">
    <property type="entry name" value="P-loop containing nucleoside triphosphate hydrolases"/>
    <property type="match status" value="1"/>
</dbReference>
<keyword evidence="3 13" id="KW-0227">DNA damage</keyword>
<name>A0ABD3V7H9_SINWO</name>
<dbReference type="CDD" id="cd18809">
    <property type="entry name" value="SF1_C_RecD"/>
    <property type="match status" value="1"/>
</dbReference>
<evidence type="ECO:0000256" key="10">
    <source>
        <dbReference type="ARBA" id="ARBA00023204"/>
    </source>
</evidence>
<evidence type="ECO:0000256" key="9">
    <source>
        <dbReference type="ARBA" id="ARBA00023125"/>
    </source>
</evidence>
<dbReference type="EC" id="5.6.2.3" evidence="13"/>
<keyword evidence="6 13" id="KW-0347">Helicase</keyword>
<dbReference type="InterPro" id="IPR019787">
    <property type="entry name" value="Znf_PHD-finger"/>
</dbReference>
<dbReference type="InterPro" id="IPR019786">
    <property type="entry name" value="Zinc_finger_PHD-type_CS"/>
</dbReference>
<dbReference type="InterPro" id="IPR051055">
    <property type="entry name" value="PIF1_helicase"/>
</dbReference>
<evidence type="ECO:0000313" key="15">
    <source>
        <dbReference type="EMBL" id="KAL3857564.1"/>
    </source>
</evidence>
<keyword evidence="13" id="KW-0233">DNA recombination</keyword>
<dbReference type="InterPro" id="IPR011011">
    <property type="entry name" value="Znf_FYVE_PHD"/>
</dbReference>
<dbReference type="GO" id="GO:0043139">
    <property type="term" value="F:5'-3' DNA helicase activity"/>
    <property type="evidence" value="ECO:0007669"/>
    <property type="project" value="UniProtKB-EC"/>
</dbReference>
<keyword evidence="1" id="KW-0479">Metal-binding</keyword>
<evidence type="ECO:0000256" key="12">
    <source>
        <dbReference type="PROSITE-ProRule" id="PRU00146"/>
    </source>
</evidence>
<dbReference type="Gene3D" id="3.30.40.10">
    <property type="entry name" value="Zinc/RING finger domain, C3HC4 (zinc finger)"/>
    <property type="match status" value="1"/>
</dbReference>
<dbReference type="InterPro" id="IPR001965">
    <property type="entry name" value="Znf_PHD"/>
</dbReference>
<dbReference type="PROSITE" id="PS50016">
    <property type="entry name" value="ZF_PHD_2"/>
    <property type="match status" value="1"/>
</dbReference>
<dbReference type="Gene3D" id="3.40.50.300">
    <property type="entry name" value="P-loop containing nucleotide triphosphate hydrolases"/>
    <property type="match status" value="1"/>
</dbReference>
<keyword evidence="2 13" id="KW-0547">Nucleotide-binding</keyword>
<dbReference type="InterPro" id="IPR049163">
    <property type="entry name" value="Pif1-like_2B_dom"/>
</dbReference>
<dbReference type="GO" id="GO:0005524">
    <property type="term" value="F:ATP binding"/>
    <property type="evidence" value="ECO:0007669"/>
    <property type="project" value="UniProtKB-KW"/>
</dbReference>
<reference evidence="15 16" key="1">
    <citation type="submission" date="2024-11" db="EMBL/GenBank/DDBJ databases">
        <title>Chromosome-level genome assembly of the freshwater bivalve Anodonta woodiana.</title>
        <authorList>
            <person name="Chen X."/>
        </authorList>
    </citation>
    <scope>NUCLEOTIDE SEQUENCE [LARGE SCALE GENOMIC DNA]</scope>
    <source>
        <strain evidence="15">MN2024</strain>
        <tissue evidence="15">Gills</tissue>
    </source>
</reference>
<evidence type="ECO:0000256" key="3">
    <source>
        <dbReference type="ARBA" id="ARBA00022763"/>
    </source>
</evidence>
<dbReference type="PANTHER" id="PTHR47642">
    <property type="entry name" value="ATP-DEPENDENT DNA HELICASE"/>
    <property type="match status" value="1"/>
</dbReference>
<dbReference type="InterPro" id="IPR013083">
    <property type="entry name" value="Znf_RING/FYVE/PHD"/>
</dbReference>
<dbReference type="CDD" id="cd15517">
    <property type="entry name" value="PHD_TCF19_like"/>
    <property type="match status" value="1"/>
</dbReference>
<dbReference type="InterPro" id="IPR010285">
    <property type="entry name" value="DNA_helicase_pif1-like_DEAD"/>
</dbReference>
<comment type="similarity">
    <text evidence="13">Belongs to the helicase family.</text>
</comment>
<keyword evidence="8 13" id="KW-0067">ATP-binding</keyword>
<keyword evidence="7" id="KW-0862">Zinc</keyword>
<keyword evidence="9" id="KW-0238">DNA-binding</keyword>
<dbReference type="Pfam" id="PF21530">
    <property type="entry name" value="Pif1_2B_dom"/>
    <property type="match status" value="1"/>
</dbReference>
<dbReference type="PANTHER" id="PTHR47642:SF5">
    <property type="entry name" value="ATP-DEPENDENT DNA HELICASE"/>
    <property type="match status" value="1"/>
</dbReference>
<keyword evidence="10 13" id="KW-0234">DNA repair</keyword>
<evidence type="ECO:0000256" key="6">
    <source>
        <dbReference type="ARBA" id="ARBA00022806"/>
    </source>
</evidence>
<evidence type="ECO:0000256" key="13">
    <source>
        <dbReference type="RuleBase" id="RU363044"/>
    </source>
</evidence>
<dbReference type="Proteomes" id="UP001634394">
    <property type="component" value="Unassembled WGS sequence"/>
</dbReference>
<dbReference type="SUPFAM" id="SSF57903">
    <property type="entry name" value="FYVE/PHD zinc finger"/>
    <property type="match status" value="1"/>
</dbReference>
<dbReference type="GO" id="GO:0006310">
    <property type="term" value="P:DNA recombination"/>
    <property type="evidence" value="ECO:0007669"/>
    <property type="project" value="UniProtKB-KW"/>
</dbReference>
<evidence type="ECO:0000256" key="4">
    <source>
        <dbReference type="ARBA" id="ARBA00022771"/>
    </source>
</evidence>
<accession>A0ABD3V7H9</accession>
<evidence type="ECO:0000256" key="2">
    <source>
        <dbReference type="ARBA" id="ARBA00022741"/>
    </source>
</evidence>
<evidence type="ECO:0000256" key="8">
    <source>
        <dbReference type="ARBA" id="ARBA00022840"/>
    </source>
</evidence>
<proteinExistence type="inferred from homology"/>
<evidence type="ECO:0000259" key="14">
    <source>
        <dbReference type="PROSITE" id="PS50016"/>
    </source>
</evidence>
<comment type="cofactor">
    <cofactor evidence="13">
        <name>Mg(2+)</name>
        <dbReference type="ChEBI" id="CHEBI:18420"/>
    </cofactor>
</comment>
<comment type="caution">
    <text evidence="15">The sequence shown here is derived from an EMBL/GenBank/DDBJ whole genome shotgun (WGS) entry which is preliminary data.</text>
</comment>
<feature type="domain" description="PHD-type" evidence="14">
    <location>
        <begin position="796"/>
        <end position="856"/>
    </location>
</feature>
<dbReference type="GO" id="GO:0008270">
    <property type="term" value="F:zinc ion binding"/>
    <property type="evidence" value="ECO:0007669"/>
    <property type="project" value="UniProtKB-KW"/>
</dbReference>
<evidence type="ECO:0000256" key="5">
    <source>
        <dbReference type="ARBA" id="ARBA00022801"/>
    </source>
</evidence>
<dbReference type="GO" id="GO:0016787">
    <property type="term" value="F:hydrolase activity"/>
    <property type="evidence" value="ECO:0007669"/>
    <property type="project" value="UniProtKB-KW"/>
</dbReference>